<keyword evidence="6 10" id="KW-0547">Nucleotide-binding</keyword>
<dbReference type="Pfam" id="PF02955">
    <property type="entry name" value="GSH-S_ATP"/>
    <property type="match status" value="1"/>
</dbReference>
<dbReference type="RefSeq" id="WP_382043558.1">
    <property type="nucleotide sequence ID" value="NZ_JBHSKJ010000010.1"/>
</dbReference>
<organism evidence="12 13">
    <name type="scientific">Streptomyces aureoversilis</name>
    <dbReference type="NCBI Taxonomy" id="67277"/>
    <lineage>
        <taxon>Bacteria</taxon>
        <taxon>Bacillati</taxon>
        <taxon>Actinomycetota</taxon>
        <taxon>Actinomycetes</taxon>
        <taxon>Kitasatosporales</taxon>
        <taxon>Streptomycetaceae</taxon>
        <taxon>Streptomyces</taxon>
    </lineage>
</organism>
<dbReference type="PANTHER" id="PTHR21621">
    <property type="entry name" value="RIBOSOMAL PROTEIN S6 MODIFICATION PROTEIN"/>
    <property type="match status" value="1"/>
</dbReference>
<dbReference type="InterPro" id="IPR011761">
    <property type="entry name" value="ATP-grasp"/>
</dbReference>
<dbReference type="PROSITE" id="PS50975">
    <property type="entry name" value="ATP_GRASP"/>
    <property type="match status" value="1"/>
</dbReference>
<evidence type="ECO:0000259" key="11">
    <source>
        <dbReference type="PROSITE" id="PS50975"/>
    </source>
</evidence>
<reference evidence="13" key="1">
    <citation type="journal article" date="2019" name="Int. J. Syst. Evol. Microbiol.">
        <title>The Global Catalogue of Microorganisms (GCM) 10K type strain sequencing project: providing services to taxonomists for standard genome sequencing and annotation.</title>
        <authorList>
            <consortium name="The Broad Institute Genomics Platform"/>
            <consortium name="The Broad Institute Genome Sequencing Center for Infectious Disease"/>
            <person name="Wu L."/>
            <person name="Ma J."/>
        </authorList>
    </citation>
    <scope>NUCLEOTIDE SEQUENCE [LARGE SCALE GENOMIC DNA]</scope>
    <source>
        <strain evidence="13">CGMCC 4.1641</strain>
    </source>
</reference>
<dbReference type="InterPro" id="IPR016185">
    <property type="entry name" value="PreATP-grasp_dom_sf"/>
</dbReference>
<keyword evidence="8" id="KW-0460">Magnesium</keyword>
<comment type="caution">
    <text evidence="12">The sequence shown here is derived from an EMBL/GenBank/DDBJ whole genome shotgun (WGS) entry which is preliminary data.</text>
</comment>
<comment type="cofactor">
    <cofactor evidence="2">
        <name>Mg(2+)</name>
        <dbReference type="ChEBI" id="CHEBI:18420"/>
    </cofactor>
</comment>
<keyword evidence="7 10" id="KW-0067">ATP-binding</keyword>
<keyword evidence="4 10" id="KW-0317">Glutathione biosynthesis</keyword>
<proteinExistence type="inferred from homology"/>
<dbReference type="InterPro" id="IPR004218">
    <property type="entry name" value="GSHS_ATP-bd"/>
</dbReference>
<gene>
    <name evidence="10 12" type="primary">gshB</name>
    <name evidence="12" type="ORF">ACFPP6_19080</name>
</gene>
<dbReference type="InterPro" id="IPR013815">
    <property type="entry name" value="ATP_grasp_subdomain_1"/>
</dbReference>
<comment type="cofactor">
    <cofactor evidence="1">
        <name>Mn(2+)</name>
        <dbReference type="ChEBI" id="CHEBI:29035"/>
    </cofactor>
</comment>
<evidence type="ECO:0000256" key="9">
    <source>
        <dbReference type="ARBA" id="ARBA00023211"/>
    </source>
</evidence>
<dbReference type="PANTHER" id="PTHR21621:SF4">
    <property type="entry name" value="GLUTATHIONE SYNTHETASE"/>
    <property type="match status" value="1"/>
</dbReference>
<dbReference type="InterPro" id="IPR004215">
    <property type="entry name" value="GSHS_N"/>
</dbReference>
<sequence>MFVFVMDPLGDGTEHAASVAMMRGAVERGHDVWHCLATDLSLVYARVRAAARPVAFDGGLPVLGARAVLDLHGATAVLVRIDPPYDILTSTLVLEHLRGDTVLMNHPRGLREANEKLYACRFPDVTPPTLVSADPEQLLAFAREQPHGAVLKPLSDFKGRGTLAVLPGDPNARSIAEVTTAQGSRLAMAQAFLPEVAEGDKRILLLDGRPLGGFLRRPSGGDFRANMAAGGTVHATDLDEDDLRIAERIGPSLRADGLHLVGIDVIGGRLTEVNVTSMAGLPQLNELTGERHDLRIVQWLEDKSEQVQKDWTARS</sequence>
<evidence type="ECO:0000256" key="2">
    <source>
        <dbReference type="ARBA" id="ARBA00001946"/>
    </source>
</evidence>
<evidence type="ECO:0000256" key="6">
    <source>
        <dbReference type="ARBA" id="ARBA00022741"/>
    </source>
</evidence>
<keyword evidence="9" id="KW-0464">Manganese</keyword>
<keyword evidence="3 10" id="KW-0436">Ligase</keyword>
<dbReference type="EC" id="6.3.2.3" evidence="10"/>
<comment type="pathway">
    <text evidence="10">Sulfur metabolism; glutathione biosynthesis; glutathione from L-cysteine and L-glutamate: step 2/2.</text>
</comment>
<evidence type="ECO:0000256" key="4">
    <source>
        <dbReference type="ARBA" id="ARBA00022684"/>
    </source>
</evidence>
<feature type="domain" description="ATP-grasp" evidence="11">
    <location>
        <begin position="116"/>
        <end position="301"/>
    </location>
</feature>
<dbReference type="GO" id="GO:0004363">
    <property type="term" value="F:glutathione synthase activity"/>
    <property type="evidence" value="ECO:0007669"/>
    <property type="project" value="UniProtKB-EC"/>
</dbReference>
<keyword evidence="13" id="KW-1185">Reference proteome</keyword>
<dbReference type="InterPro" id="IPR006284">
    <property type="entry name" value="Glut_synth_pro"/>
</dbReference>
<comment type="catalytic activity">
    <reaction evidence="10">
        <text>gamma-L-glutamyl-L-cysteine + glycine + ATP = glutathione + ADP + phosphate + H(+)</text>
        <dbReference type="Rhea" id="RHEA:13557"/>
        <dbReference type="ChEBI" id="CHEBI:15378"/>
        <dbReference type="ChEBI" id="CHEBI:30616"/>
        <dbReference type="ChEBI" id="CHEBI:43474"/>
        <dbReference type="ChEBI" id="CHEBI:57305"/>
        <dbReference type="ChEBI" id="CHEBI:57925"/>
        <dbReference type="ChEBI" id="CHEBI:58173"/>
        <dbReference type="ChEBI" id="CHEBI:456216"/>
        <dbReference type="EC" id="6.3.2.3"/>
    </reaction>
</comment>
<dbReference type="SUPFAM" id="SSF56059">
    <property type="entry name" value="Glutathione synthetase ATP-binding domain-like"/>
    <property type="match status" value="1"/>
</dbReference>
<dbReference type="Gene3D" id="3.30.470.20">
    <property type="entry name" value="ATP-grasp fold, B domain"/>
    <property type="match status" value="1"/>
</dbReference>
<evidence type="ECO:0000256" key="10">
    <source>
        <dbReference type="HAMAP-Rule" id="MF_00162"/>
    </source>
</evidence>
<evidence type="ECO:0000256" key="3">
    <source>
        <dbReference type="ARBA" id="ARBA00022598"/>
    </source>
</evidence>
<dbReference type="Proteomes" id="UP001596222">
    <property type="component" value="Unassembled WGS sequence"/>
</dbReference>
<dbReference type="Pfam" id="PF02951">
    <property type="entry name" value="GSH-S_N"/>
    <property type="match status" value="1"/>
</dbReference>
<dbReference type="SUPFAM" id="SSF52440">
    <property type="entry name" value="PreATP-grasp domain"/>
    <property type="match status" value="1"/>
</dbReference>
<dbReference type="EMBL" id="JBHSKJ010000010">
    <property type="protein sequence ID" value="MFC5146778.1"/>
    <property type="molecule type" value="Genomic_DNA"/>
</dbReference>
<dbReference type="NCBIfam" id="NF003573">
    <property type="entry name" value="PRK05246.1"/>
    <property type="match status" value="1"/>
</dbReference>
<evidence type="ECO:0000313" key="12">
    <source>
        <dbReference type="EMBL" id="MFC5146778.1"/>
    </source>
</evidence>
<keyword evidence="5" id="KW-0479">Metal-binding</keyword>
<name>A0ABV9ZZC3_9ACTN</name>
<dbReference type="HAMAP" id="MF_00162">
    <property type="entry name" value="GSH_S"/>
    <property type="match status" value="1"/>
</dbReference>
<evidence type="ECO:0000313" key="13">
    <source>
        <dbReference type="Proteomes" id="UP001596222"/>
    </source>
</evidence>
<evidence type="ECO:0000256" key="1">
    <source>
        <dbReference type="ARBA" id="ARBA00001936"/>
    </source>
</evidence>
<dbReference type="Gene3D" id="3.30.1490.20">
    <property type="entry name" value="ATP-grasp fold, A domain"/>
    <property type="match status" value="1"/>
</dbReference>
<evidence type="ECO:0000256" key="5">
    <source>
        <dbReference type="ARBA" id="ARBA00022723"/>
    </source>
</evidence>
<protein>
    <recommendedName>
        <fullName evidence="10">Glutathione synthetase</fullName>
        <ecNumber evidence="10">6.3.2.3</ecNumber>
    </recommendedName>
    <alternativeName>
        <fullName evidence="10">GSH synthetase</fullName>
        <shortName evidence="10">GSH-S</shortName>
        <shortName evidence="10">GSHase</shortName>
    </alternativeName>
    <alternativeName>
        <fullName evidence="10">Glutathione synthase</fullName>
    </alternativeName>
</protein>
<dbReference type="Gene3D" id="3.40.50.20">
    <property type="match status" value="1"/>
</dbReference>
<evidence type="ECO:0000256" key="7">
    <source>
        <dbReference type="ARBA" id="ARBA00022840"/>
    </source>
</evidence>
<evidence type="ECO:0000256" key="8">
    <source>
        <dbReference type="ARBA" id="ARBA00022842"/>
    </source>
</evidence>
<comment type="similarity">
    <text evidence="10">Belongs to the prokaryotic GSH synthase family.</text>
</comment>
<accession>A0ABV9ZZC3</accession>